<evidence type="ECO:0000256" key="7">
    <source>
        <dbReference type="ARBA" id="ARBA00022777"/>
    </source>
</evidence>
<feature type="domain" description="HAMP" evidence="13">
    <location>
        <begin position="317"/>
        <end position="371"/>
    </location>
</feature>
<gene>
    <name evidence="14" type="ORF">QUW08_08770</name>
</gene>
<dbReference type="InterPro" id="IPR010559">
    <property type="entry name" value="Sig_transdc_His_kin_internal"/>
</dbReference>
<dbReference type="Pfam" id="PF06580">
    <property type="entry name" value="His_kinase"/>
    <property type="match status" value="1"/>
</dbReference>
<dbReference type="EMBL" id="JAUDCL010000014">
    <property type="protein sequence ID" value="MDM8201380.1"/>
    <property type="molecule type" value="Genomic_DNA"/>
</dbReference>
<evidence type="ECO:0000256" key="4">
    <source>
        <dbReference type="ARBA" id="ARBA00022679"/>
    </source>
</evidence>
<keyword evidence="9 12" id="KW-1133">Transmembrane helix</keyword>
<keyword evidence="6" id="KW-0547">Nucleotide-binding</keyword>
<keyword evidence="11 12" id="KW-0472">Membrane</keyword>
<dbReference type="EC" id="2.7.13.3" evidence="14"/>
<evidence type="ECO:0000259" key="13">
    <source>
        <dbReference type="PROSITE" id="PS50885"/>
    </source>
</evidence>
<keyword evidence="7 14" id="KW-0418">Kinase</keyword>
<evidence type="ECO:0000256" key="5">
    <source>
        <dbReference type="ARBA" id="ARBA00022692"/>
    </source>
</evidence>
<dbReference type="InterPro" id="IPR003660">
    <property type="entry name" value="HAMP_dom"/>
</dbReference>
<evidence type="ECO:0000256" key="11">
    <source>
        <dbReference type="ARBA" id="ARBA00023136"/>
    </source>
</evidence>
<dbReference type="Pfam" id="PF02518">
    <property type="entry name" value="HATPase_c"/>
    <property type="match status" value="1"/>
</dbReference>
<protein>
    <submittedName>
        <fullName evidence="14">Sensor histidine kinase</fullName>
        <ecNumber evidence="14">2.7.13.3</ecNumber>
    </submittedName>
</protein>
<comment type="subcellular location">
    <subcellularLocation>
        <location evidence="1">Cell membrane</location>
        <topology evidence="1">Multi-pass membrane protein</topology>
    </subcellularLocation>
</comment>
<reference evidence="14 15" key="3">
    <citation type="submission" date="2023-06" db="EMBL/GenBank/DDBJ databases">
        <authorList>
            <person name="Zeman M."/>
            <person name="Kubasova T."/>
            <person name="Jahodarova E."/>
            <person name="Nykrynova M."/>
            <person name="Rychlik I."/>
        </authorList>
    </citation>
    <scope>NUCLEOTIDE SEQUENCE [LARGE SCALE GENOMIC DNA]</scope>
    <source>
        <strain evidence="14 15">ET340</strain>
    </source>
</reference>
<evidence type="ECO:0000256" key="10">
    <source>
        <dbReference type="ARBA" id="ARBA00023012"/>
    </source>
</evidence>
<evidence type="ECO:0000313" key="15">
    <source>
        <dbReference type="Proteomes" id="UP001529380"/>
    </source>
</evidence>
<reference evidence="14 15" key="2">
    <citation type="submission" date="2023-06" db="EMBL/GenBank/DDBJ databases">
        <title>Identification and characterization of horizontal gene transfer across gut microbiota members of farm animals based on homology search.</title>
        <authorList>
            <person name="Schwarzerova J."/>
            <person name="Nykrynova M."/>
            <person name="Jureckova K."/>
            <person name="Cejkova D."/>
            <person name="Rychlik I."/>
        </authorList>
    </citation>
    <scope>NUCLEOTIDE SEQUENCE [LARGE SCALE GENOMIC DNA]</scope>
    <source>
        <strain evidence="14 15">ET340</strain>
    </source>
</reference>
<evidence type="ECO:0000256" key="2">
    <source>
        <dbReference type="ARBA" id="ARBA00022475"/>
    </source>
</evidence>
<dbReference type="PROSITE" id="PS50885">
    <property type="entry name" value="HAMP"/>
    <property type="match status" value="1"/>
</dbReference>
<evidence type="ECO:0000256" key="3">
    <source>
        <dbReference type="ARBA" id="ARBA00022553"/>
    </source>
</evidence>
<dbReference type="Proteomes" id="UP001529380">
    <property type="component" value="Unassembled WGS sequence"/>
</dbReference>
<comment type="caution">
    <text evidence="14">The sequence shown here is derived from an EMBL/GenBank/DDBJ whole genome shotgun (WGS) entry which is preliminary data.</text>
</comment>
<keyword evidence="2" id="KW-1003">Cell membrane</keyword>
<dbReference type="InterPro" id="IPR050640">
    <property type="entry name" value="Bact_2-comp_sensor_kinase"/>
</dbReference>
<evidence type="ECO:0000256" key="12">
    <source>
        <dbReference type="SAM" id="Phobius"/>
    </source>
</evidence>
<proteinExistence type="predicted"/>
<feature type="transmembrane region" description="Helical" evidence="12">
    <location>
        <begin position="296"/>
        <end position="319"/>
    </location>
</feature>
<dbReference type="PANTHER" id="PTHR34220">
    <property type="entry name" value="SENSOR HISTIDINE KINASE YPDA"/>
    <property type="match status" value="1"/>
</dbReference>
<dbReference type="Gene3D" id="3.30.565.10">
    <property type="entry name" value="Histidine kinase-like ATPase, C-terminal domain"/>
    <property type="match status" value="1"/>
</dbReference>
<keyword evidence="8" id="KW-0067">ATP-binding</keyword>
<evidence type="ECO:0000256" key="1">
    <source>
        <dbReference type="ARBA" id="ARBA00004651"/>
    </source>
</evidence>
<keyword evidence="10" id="KW-0902">Two-component regulatory system</keyword>
<keyword evidence="4 14" id="KW-0808">Transferase</keyword>
<dbReference type="Gene3D" id="6.10.340.10">
    <property type="match status" value="1"/>
</dbReference>
<organism evidence="14 15">
    <name type="scientific">Allofournierella massiliensis</name>
    <dbReference type="NCBI Taxonomy" id="1650663"/>
    <lineage>
        <taxon>Bacteria</taxon>
        <taxon>Bacillati</taxon>
        <taxon>Bacillota</taxon>
        <taxon>Clostridia</taxon>
        <taxon>Eubacteriales</taxon>
        <taxon>Oscillospiraceae</taxon>
        <taxon>Allofournierella</taxon>
    </lineage>
</organism>
<dbReference type="GO" id="GO:0004673">
    <property type="term" value="F:protein histidine kinase activity"/>
    <property type="evidence" value="ECO:0007669"/>
    <property type="project" value="UniProtKB-EC"/>
</dbReference>
<reference evidence="15" key="1">
    <citation type="submission" date="2023-06" db="EMBL/GenBank/DDBJ databases">
        <title>Identification and characterization of horizontal gene transfer across gut microbiota members of farm animals based on homology search.</title>
        <authorList>
            <person name="Zeman M."/>
            <person name="Kubasova T."/>
            <person name="Jahodarova E."/>
            <person name="Nykrynova M."/>
            <person name="Rychlik I."/>
        </authorList>
    </citation>
    <scope>NUCLEOTIDE SEQUENCE [LARGE SCALE GENOMIC DNA]</scope>
    <source>
        <strain evidence="15">ET340</strain>
    </source>
</reference>
<evidence type="ECO:0000313" key="14">
    <source>
        <dbReference type="EMBL" id="MDM8201380.1"/>
    </source>
</evidence>
<keyword evidence="3" id="KW-0597">Phosphoprotein</keyword>
<dbReference type="SUPFAM" id="SSF55874">
    <property type="entry name" value="ATPase domain of HSP90 chaperone/DNA topoisomerase II/histidine kinase"/>
    <property type="match status" value="1"/>
</dbReference>
<dbReference type="InterPro" id="IPR036890">
    <property type="entry name" value="HATPase_C_sf"/>
</dbReference>
<accession>A0ABT7UT10</accession>
<keyword evidence="5 12" id="KW-0812">Transmembrane</keyword>
<dbReference type="InterPro" id="IPR003594">
    <property type="entry name" value="HATPase_dom"/>
</dbReference>
<name>A0ABT7UT10_9FIRM</name>
<dbReference type="PANTHER" id="PTHR34220:SF11">
    <property type="entry name" value="SENSOR PROTEIN KINASE HPTS"/>
    <property type="match status" value="1"/>
</dbReference>
<keyword evidence="15" id="KW-1185">Reference proteome</keyword>
<evidence type="ECO:0000256" key="9">
    <source>
        <dbReference type="ARBA" id="ARBA00022989"/>
    </source>
</evidence>
<sequence length="595" mass="66920">MSIKKRTFLIVCCIISAILLTLNGATYLLFRYSIARQLITSQEAVIEANVRLSGIFTQAVDQLVYQYTSDQQLGELLSREIGQDELQDLNTKFNLNSRLSYQLNAEALLLNNGFKTELFVNPELEVSQLFLPSNTIPNVSRVFSGATVADEDWYQAALSRRSGQHIFLSEDQTRLCFACRLQSSSFTGAHLQDGVGVLRGSLPITQLPHLLSLVPVTQHSGFLLLNDQGTQVYRSPNLSDLAITETLLIPNSVSSLLEIEGERYLCTSQELQWGLQLVFLTPYQDINTQVWAMMSPYLLCSIAFVVLGILLSLVLSASISRPVVQLTKKIEAIHDPRGVQWDASSIRGPREIQQLSRSFGSLIDRVNVLIQELTAKENMRRESELRALQAQINPHFMLNAMNAVNYMALEREEDDIAATVDSIASLMRYSITEPDRMVTISTELDNIREYIAVYVLRFRQDIRLEILPGLPISQVVIPKFTLQPLVENSIRHGITRQEPGITIRISAREENGIHIVEVTDTGCGADAELLNAYLDYQDVPLKVTHGFGIRNVNERLKLRFGDQGRLKYFNYDGQRLLARITLPKNPDSPPSCFAE</sequence>
<evidence type="ECO:0000256" key="8">
    <source>
        <dbReference type="ARBA" id="ARBA00022840"/>
    </source>
</evidence>
<dbReference type="RefSeq" id="WP_289599919.1">
    <property type="nucleotide sequence ID" value="NZ_JAUDCL010000014.1"/>
</dbReference>
<evidence type="ECO:0000256" key="6">
    <source>
        <dbReference type="ARBA" id="ARBA00022741"/>
    </source>
</evidence>